<evidence type="ECO:0000313" key="1">
    <source>
        <dbReference type="EMBL" id="PGH10501.1"/>
    </source>
</evidence>
<dbReference type="InterPro" id="IPR011009">
    <property type="entry name" value="Kinase-like_dom_sf"/>
</dbReference>
<comment type="caution">
    <text evidence="1">The sequence shown here is derived from an EMBL/GenBank/DDBJ whole genome shotgun (WGS) entry which is preliminary data.</text>
</comment>
<dbReference type="SUPFAM" id="SSF56112">
    <property type="entry name" value="Protein kinase-like (PK-like)"/>
    <property type="match status" value="1"/>
</dbReference>
<dbReference type="AlphaFoldDB" id="A0A2B7XP14"/>
<gene>
    <name evidence="1" type="ORF">AJ79_05429</name>
</gene>
<dbReference type="STRING" id="1447875.A0A2B7XP14"/>
<accession>A0A2B7XP14</accession>
<protein>
    <recommendedName>
        <fullName evidence="3">Protein kinase domain-containing protein</fullName>
    </recommendedName>
</protein>
<organism evidence="1 2">
    <name type="scientific">Helicocarpus griseus UAMH5409</name>
    <dbReference type="NCBI Taxonomy" id="1447875"/>
    <lineage>
        <taxon>Eukaryota</taxon>
        <taxon>Fungi</taxon>
        <taxon>Dikarya</taxon>
        <taxon>Ascomycota</taxon>
        <taxon>Pezizomycotina</taxon>
        <taxon>Eurotiomycetes</taxon>
        <taxon>Eurotiomycetidae</taxon>
        <taxon>Onygenales</taxon>
        <taxon>Ajellomycetaceae</taxon>
        <taxon>Helicocarpus</taxon>
    </lineage>
</organism>
<sequence>MAIGPEGTIYGNEAGLDTAFEIEIDPPAMNFVKILNASEASSIFQVNYRGKPRVLKVFHNTKDPGAYCRLKRAGICDGGYVPNFYGFIRDLDTARFAPHLNAFQHDSGRPAAILIEYLPNPIPMNCVTYSKVRMEMAITAIKQIHLALIEHNDSYPKNILIVPRAGEDSERVLWVDFDVAITYPDKTSMKERERRWLDEETECVEGFGLKLARDQESGLQLNTKYYYKWGFA</sequence>
<evidence type="ECO:0000313" key="2">
    <source>
        <dbReference type="Proteomes" id="UP000223968"/>
    </source>
</evidence>
<reference evidence="1 2" key="1">
    <citation type="submission" date="2017-10" db="EMBL/GenBank/DDBJ databases">
        <title>Comparative genomics in systemic dimorphic fungi from Ajellomycetaceae.</title>
        <authorList>
            <person name="Munoz J.F."/>
            <person name="Mcewen J.G."/>
            <person name="Clay O.K."/>
            <person name="Cuomo C.A."/>
        </authorList>
    </citation>
    <scope>NUCLEOTIDE SEQUENCE [LARGE SCALE GENOMIC DNA]</scope>
    <source>
        <strain evidence="1 2">UAMH5409</strain>
    </source>
</reference>
<dbReference type="EMBL" id="PDNB01000086">
    <property type="protein sequence ID" value="PGH10501.1"/>
    <property type="molecule type" value="Genomic_DNA"/>
</dbReference>
<dbReference type="Pfam" id="PF06293">
    <property type="entry name" value="Kdo"/>
    <property type="match status" value="1"/>
</dbReference>
<dbReference type="Proteomes" id="UP000223968">
    <property type="component" value="Unassembled WGS sequence"/>
</dbReference>
<name>A0A2B7XP14_9EURO</name>
<evidence type="ECO:0008006" key="3">
    <source>
        <dbReference type="Google" id="ProtNLM"/>
    </source>
</evidence>
<keyword evidence="2" id="KW-1185">Reference proteome</keyword>
<proteinExistence type="predicted"/>
<dbReference type="OrthoDB" id="4185642at2759"/>